<dbReference type="FunFam" id="3.40.50.1360:FF:000001">
    <property type="entry name" value="Ribose-5-phosphate isomerase A"/>
    <property type="match status" value="1"/>
</dbReference>
<dbReference type="Gene3D" id="3.40.50.1360">
    <property type="match status" value="1"/>
</dbReference>
<dbReference type="InterPro" id="IPR037171">
    <property type="entry name" value="NagB/RpiA_transferase-like"/>
</dbReference>
<dbReference type="PANTHER" id="PTHR11934">
    <property type="entry name" value="RIBOSE-5-PHOSPHATE ISOMERASE"/>
    <property type="match status" value="1"/>
</dbReference>
<dbReference type="NCBIfam" id="TIGR00021">
    <property type="entry name" value="rpiA"/>
    <property type="match status" value="1"/>
</dbReference>
<evidence type="ECO:0000256" key="5">
    <source>
        <dbReference type="ARBA" id="ARBA00023235"/>
    </source>
</evidence>
<reference evidence="7" key="1">
    <citation type="submission" date="2023-06" db="EMBL/GenBank/DDBJ databases">
        <authorList>
            <person name="Delattre M."/>
        </authorList>
    </citation>
    <scope>NUCLEOTIDE SEQUENCE</scope>
    <source>
        <strain evidence="7">AF72</strain>
    </source>
</reference>
<dbReference type="EC" id="5.3.1.6" evidence="4"/>
<dbReference type="CDD" id="cd01398">
    <property type="entry name" value="RPI_A"/>
    <property type="match status" value="1"/>
</dbReference>
<dbReference type="GO" id="GO:0005737">
    <property type="term" value="C:cytoplasm"/>
    <property type="evidence" value="ECO:0007669"/>
    <property type="project" value="TreeGrafter"/>
</dbReference>
<evidence type="ECO:0000256" key="2">
    <source>
        <dbReference type="ARBA" id="ARBA00004988"/>
    </source>
</evidence>
<accession>A0AA36DDL5</accession>
<proteinExistence type="inferred from homology"/>
<dbReference type="PANTHER" id="PTHR11934:SF0">
    <property type="entry name" value="RIBOSE-5-PHOSPHATE ISOMERASE"/>
    <property type="match status" value="1"/>
</dbReference>
<comment type="similarity">
    <text evidence="3">Belongs to the ribose 5-phosphate isomerase family.</text>
</comment>
<evidence type="ECO:0000256" key="6">
    <source>
        <dbReference type="ARBA" id="ARBA00029734"/>
    </source>
</evidence>
<dbReference type="NCBIfam" id="NF001924">
    <property type="entry name" value="PRK00702.1"/>
    <property type="match status" value="1"/>
</dbReference>
<dbReference type="InterPro" id="IPR004788">
    <property type="entry name" value="Ribose5P_isomerase_type_A"/>
</dbReference>
<evidence type="ECO:0000313" key="8">
    <source>
        <dbReference type="Proteomes" id="UP001177023"/>
    </source>
</evidence>
<comment type="caution">
    <text evidence="7">The sequence shown here is derived from an EMBL/GenBank/DDBJ whole genome shotgun (WGS) entry which is preliminary data.</text>
</comment>
<name>A0AA36DDL5_9BILA</name>
<dbReference type="Pfam" id="PF06026">
    <property type="entry name" value="Rib_5-P_isom_A"/>
    <property type="match status" value="1"/>
</dbReference>
<dbReference type="SUPFAM" id="SSF100950">
    <property type="entry name" value="NagB/RpiA/CoA transferase-like"/>
    <property type="match status" value="1"/>
</dbReference>
<dbReference type="Proteomes" id="UP001177023">
    <property type="component" value="Unassembled WGS sequence"/>
</dbReference>
<comment type="catalytic activity">
    <reaction evidence="1">
        <text>aldehydo-D-ribose 5-phosphate = D-ribulose 5-phosphate</text>
        <dbReference type="Rhea" id="RHEA:14657"/>
        <dbReference type="ChEBI" id="CHEBI:58121"/>
        <dbReference type="ChEBI" id="CHEBI:58273"/>
        <dbReference type="EC" id="5.3.1.6"/>
    </reaction>
</comment>
<organism evidence="7 8">
    <name type="scientific">Mesorhabditis spiculigera</name>
    <dbReference type="NCBI Taxonomy" id="96644"/>
    <lineage>
        <taxon>Eukaryota</taxon>
        <taxon>Metazoa</taxon>
        <taxon>Ecdysozoa</taxon>
        <taxon>Nematoda</taxon>
        <taxon>Chromadorea</taxon>
        <taxon>Rhabditida</taxon>
        <taxon>Rhabditina</taxon>
        <taxon>Rhabditomorpha</taxon>
        <taxon>Rhabditoidea</taxon>
        <taxon>Rhabditidae</taxon>
        <taxon>Mesorhabditinae</taxon>
        <taxon>Mesorhabditis</taxon>
    </lineage>
</organism>
<feature type="non-terminal residue" evidence="7">
    <location>
        <position position="1"/>
    </location>
</feature>
<evidence type="ECO:0000313" key="7">
    <source>
        <dbReference type="EMBL" id="CAJ0585795.1"/>
    </source>
</evidence>
<evidence type="ECO:0000256" key="3">
    <source>
        <dbReference type="ARBA" id="ARBA00008088"/>
    </source>
</evidence>
<dbReference type="Gene3D" id="3.30.70.260">
    <property type="match status" value="1"/>
</dbReference>
<dbReference type="GO" id="GO:0004751">
    <property type="term" value="F:ribose-5-phosphate isomerase activity"/>
    <property type="evidence" value="ECO:0007669"/>
    <property type="project" value="UniProtKB-EC"/>
</dbReference>
<evidence type="ECO:0000256" key="1">
    <source>
        <dbReference type="ARBA" id="ARBA00001713"/>
    </source>
</evidence>
<keyword evidence="8" id="KW-1185">Reference proteome</keyword>
<dbReference type="SUPFAM" id="SSF75445">
    <property type="entry name" value="D-ribose-5-phosphate isomerase (RpiA), lid domain"/>
    <property type="match status" value="1"/>
</dbReference>
<keyword evidence="5" id="KW-0413">Isomerase</keyword>
<comment type="pathway">
    <text evidence="2">Carbohydrate degradation; pentose phosphate pathway; D-ribose 5-phosphate from D-ribulose 5-phosphate (non-oxidative stage): step 1/1.</text>
</comment>
<sequence>MRIRLNVLLSQRQFFCNSSPQLHSGTMASSSTTNLSPQEEAKRLAAYSAGEKYLISGARIGVGSGSTVKYLVDYMRDAFKNGNLMDIKCVPTSSMTKRWLVDAGLPVTELGIVSHLDICIDGADEVDDEYTLIKGGGGCLFQEKVVQKSSSRFIIIADSSKQSKKLGEHYAKVPIDVIPFGHETLLQNLSSKLGGKFSVRSGSGKMGPVITDNGCYIVDWEFPKDKLINWPEAHATLKGFTGVVETGLFFNCVESVIFAYPDGSIKEFGPKIV</sequence>
<evidence type="ECO:0000256" key="4">
    <source>
        <dbReference type="ARBA" id="ARBA00011959"/>
    </source>
</evidence>
<gene>
    <name evidence="7" type="ORF">MSPICULIGERA_LOCUS23805</name>
</gene>
<dbReference type="EMBL" id="CATQJA010002706">
    <property type="protein sequence ID" value="CAJ0585795.1"/>
    <property type="molecule type" value="Genomic_DNA"/>
</dbReference>
<protein>
    <recommendedName>
        <fullName evidence="4">ribose-5-phosphate isomerase</fullName>
        <ecNumber evidence="4">5.3.1.6</ecNumber>
    </recommendedName>
    <alternativeName>
        <fullName evidence="6">Phosphoriboisomerase</fullName>
    </alternativeName>
</protein>
<dbReference type="GO" id="GO:0009052">
    <property type="term" value="P:pentose-phosphate shunt, non-oxidative branch"/>
    <property type="evidence" value="ECO:0007669"/>
    <property type="project" value="InterPro"/>
</dbReference>
<dbReference type="GO" id="GO:0006014">
    <property type="term" value="P:D-ribose metabolic process"/>
    <property type="evidence" value="ECO:0007669"/>
    <property type="project" value="TreeGrafter"/>
</dbReference>
<dbReference type="AlphaFoldDB" id="A0AA36DDL5"/>